<feature type="transmembrane region" description="Helical" evidence="7">
    <location>
        <begin position="198"/>
        <end position="217"/>
    </location>
</feature>
<feature type="transmembrane region" description="Helical" evidence="7">
    <location>
        <begin position="40"/>
        <end position="63"/>
    </location>
</feature>
<dbReference type="EMBL" id="JACCKD010000001">
    <property type="protein sequence ID" value="MBA0124107.1"/>
    <property type="molecule type" value="Genomic_DNA"/>
</dbReference>
<sequence length="364" mass="36951">MARGRRGSPGDRRSPRPASGQGNRLNVPTGRTAPRIRAAIPVYAVPATLGGALIGIAVTGAGAANGIVDPPTAVLVGIPVARALLAVAAVATVGLSLLPILVRDERVPVTEPVLAVARRAATVTALLWATCAMVVLVLQVAELHGTTTAIGVGDLREYATQVAGGRALVIVAALALAHVALGAVAVRAGEKVPAEARTGLALFALLPLPVTGHASTWDRHEYLSMAVELHVLGASAWAGGLAALLLLAGNRRLLATAVPRFSVLATICLLLTAVTGLASAFAAFDQQGTLGFTAALGTGYGQLVIAKVVCLAAIGLLGARLRFRLVPRIARHVPTAFASWAGLELALMGLAFGFAVVLSRTAVG</sequence>
<accession>A0A838A6S1</accession>
<gene>
    <name evidence="9" type="ORF">H0B56_00955</name>
</gene>
<evidence type="ECO:0000256" key="6">
    <source>
        <dbReference type="SAM" id="MobiDB-lite"/>
    </source>
</evidence>
<evidence type="ECO:0000256" key="7">
    <source>
        <dbReference type="SAM" id="Phobius"/>
    </source>
</evidence>
<proteinExistence type="predicted"/>
<feature type="region of interest" description="Disordered" evidence="6">
    <location>
        <begin position="1"/>
        <end position="30"/>
    </location>
</feature>
<dbReference type="AlphaFoldDB" id="A0A838A6S1"/>
<evidence type="ECO:0000313" key="10">
    <source>
        <dbReference type="Proteomes" id="UP000582974"/>
    </source>
</evidence>
<feature type="transmembrane region" description="Helical" evidence="7">
    <location>
        <begin position="83"/>
        <end position="102"/>
    </location>
</feature>
<feature type="transmembrane region" description="Helical" evidence="7">
    <location>
        <begin position="123"/>
        <end position="143"/>
    </location>
</feature>
<feature type="domain" description="Copper resistance protein D" evidence="8">
    <location>
        <begin position="256"/>
        <end position="358"/>
    </location>
</feature>
<evidence type="ECO:0000256" key="2">
    <source>
        <dbReference type="ARBA" id="ARBA00022475"/>
    </source>
</evidence>
<organism evidence="9 10">
    <name type="scientific">Haloechinothrix aidingensis</name>
    <dbReference type="NCBI Taxonomy" id="2752311"/>
    <lineage>
        <taxon>Bacteria</taxon>
        <taxon>Bacillati</taxon>
        <taxon>Actinomycetota</taxon>
        <taxon>Actinomycetes</taxon>
        <taxon>Pseudonocardiales</taxon>
        <taxon>Pseudonocardiaceae</taxon>
        <taxon>Haloechinothrix</taxon>
    </lineage>
</organism>
<dbReference type="GO" id="GO:0005886">
    <property type="term" value="C:plasma membrane"/>
    <property type="evidence" value="ECO:0007669"/>
    <property type="project" value="UniProtKB-SubCell"/>
</dbReference>
<dbReference type="Pfam" id="PF05425">
    <property type="entry name" value="CopD"/>
    <property type="match status" value="1"/>
</dbReference>
<protein>
    <submittedName>
        <fullName evidence="9">CopD family protein</fullName>
    </submittedName>
</protein>
<evidence type="ECO:0000259" key="8">
    <source>
        <dbReference type="Pfam" id="PF05425"/>
    </source>
</evidence>
<keyword evidence="3 7" id="KW-0812">Transmembrane</keyword>
<dbReference type="GO" id="GO:0006825">
    <property type="term" value="P:copper ion transport"/>
    <property type="evidence" value="ECO:0007669"/>
    <property type="project" value="InterPro"/>
</dbReference>
<dbReference type="PANTHER" id="PTHR34820">
    <property type="entry name" value="INNER MEMBRANE PROTEIN YEBZ"/>
    <property type="match status" value="1"/>
</dbReference>
<dbReference type="PANTHER" id="PTHR34820:SF4">
    <property type="entry name" value="INNER MEMBRANE PROTEIN YEBZ"/>
    <property type="match status" value="1"/>
</dbReference>
<feature type="transmembrane region" description="Helical" evidence="7">
    <location>
        <begin position="163"/>
        <end position="186"/>
    </location>
</feature>
<name>A0A838A6S1_9PSEU</name>
<keyword evidence="10" id="KW-1185">Reference proteome</keyword>
<evidence type="ECO:0000313" key="9">
    <source>
        <dbReference type="EMBL" id="MBA0124107.1"/>
    </source>
</evidence>
<keyword evidence="5 7" id="KW-0472">Membrane</keyword>
<feature type="transmembrane region" description="Helical" evidence="7">
    <location>
        <begin position="304"/>
        <end position="323"/>
    </location>
</feature>
<comment type="caution">
    <text evidence="9">The sequence shown here is derived from an EMBL/GenBank/DDBJ whole genome shotgun (WGS) entry which is preliminary data.</text>
</comment>
<keyword evidence="2" id="KW-1003">Cell membrane</keyword>
<reference evidence="9 10" key="1">
    <citation type="submission" date="2020-07" db="EMBL/GenBank/DDBJ databases">
        <title>Genome of Haloechinothrix sp.</title>
        <authorList>
            <person name="Tang S.-K."/>
            <person name="Yang L."/>
            <person name="Zhu W.-Y."/>
        </authorList>
    </citation>
    <scope>NUCLEOTIDE SEQUENCE [LARGE SCALE GENOMIC DNA]</scope>
    <source>
        <strain evidence="9 10">YIM 98757</strain>
    </source>
</reference>
<evidence type="ECO:0000256" key="3">
    <source>
        <dbReference type="ARBA" id="ARBA00022692"/>
    </source>
</evidence>
<dbReference type="Proteomes" id="UP000582974">
    <property type="component" value="Unassembled WGS sequence"/>
</dbReference>
<evidence type="ECO:0000256" key="1">
    <source>
        <dbReference type="ARBA" id="ARBA00004651"/>
    </source>
</evidence>
<dbReference type="InterPro" id="IPR032694">
    <property type="entry name" value="CopC/D"/>
</dbReference>
<evidence type="ECO:0000256" key="4">
    <source>
        <dbReference type="ARBA" id="ARBA00022989"/>
    </source>
</evidence>
<feature type="transmembrane region" description="Helical" evidence="7">
    <location>
        <begin position="261"/>
        <end position="284"/>
    </location>
</feature>
<evidence type="ECO:0000256" key="5">
    <source>
        <dbReference type="ARBA" id="ARBA00023136"/>
    </source>
</evidence>
<feature type="transmembrane region" description="Helical" evidence="7">
    <location>
        <begin position="335"/>
        <end position="358"/>
    </location>
</feature>
<comment type="subcellular location">
    <subcellularLocation>
        <location evidence="1">Cell membrane</location>
        <topology evidence="1">Multi-pass membrane protein</topology>
    </subcellularLocation>
</comment>
<dbReference type="InterPro" id="IPR008457">
    <property type="entry name" value="Cu-R_CopD_dom"/>
</dbReference>
<keyword evidence="4 7" id="KW-1133">Transmembrane helix</keyword>
<feature type="transmembrane region" description="Helical" evidence="7">
    <location>
        <begin position="229"/>
        <end position="249"/>
    </location>
</feature>